<keyword evidence="2" id="KW-0596">Phosphopantetheine</keyword>
<evidence type="ECO:0000313" key="7">
    <source>
        <dbReference type="EMBL" id="VUX05323.1"/>
    </source>
</evidence>
<dbReference type="CDD" id="cd00833">
    <property type="entry name" value="PKS"/>
    <property type="match status" value="2"/>
</dbReference>
<dbReference type="PROSITE" id="PS00012">
    <property type="entry name" value="PHOSPHOPANTETHEINE"/>
    <property type="match status" value="1"/>
</dbReference>
<dbReference type="GO" id="GO:0005886">
    <property type="term" value="C:plasma membrane"/>
    <property type="evidence" value="ECO:0007669"/>
    <property type="project" value="TreeGrafter"/>
</dbReference>
<dbReference type="PROSITE" id="PS52004">
    <property type="entry name" value="KS3_2"/>
    <property type="match status" value="2"/>
</dbReference>
<evidence type="ECO:0000259" key="5">
    <source>
        <dbReference type="PROSITE" id="PS50075"/>
    </source>
</evidence>
<evidence type="ECO:0000313" key="8">
    <source>
        <dbReference type="Proteomes" id="UP000380217"/>
    </source>
</evidence>
<dbReference type="InterPro" id="IPR050091">
    <property type="entry name" value="PKS_NRPS_Biosynth_Enz"/>
</dbReference>
<dbReference type="Proteomes" id="UP000380217">
    <property type="component" value="Unassembled WGS sequence"/>
</dbReference>
<feature type="domain" description="Ketosynthase family 3 (KS3)" evidence="6">
    <location>
        <begin position="567"/>
        <end position="988"/>
    </location>
</feature>
<dbReference type="SUPFAM" id="SSF47336">
    <property type="entry name" value="ACP-like"/>
    <property type="match status" value="2"/>
</dbReference>
<protein>
    <submittedName>
        <fullName evidence="7">Polyketide synthase PksL</fullName>
    </submittedName>
</protein>
<proteinExistence type="predicted"/>
<evidence type="ECO:0000256" key="1">
    <source>
        <dbReference type="ARBA" id="ARBA00001957"/>
    </source>
</evidence>
<dbReference type="GO" id="GO:0005737">
    <property type="term" value="C:cytoplasm"/>
    <property type="evidence" value="ECO:0007669"/>
    <property type="project" value="TreeGrafter"/>
</dbReference>
<evidence type="ECO:0000256" key="4">
    <source>
        <dbReference type="ARBA" id="ARBA00022679"/>
    </source>
</evidence>
<dbReference type="InterPro" id="IPR018201">
    <property type="entry name" value="Ketoacyl_synth_AS"/>
</dbReference>
<keyword evidence="3" id="KW-0597">Phosphoprotein</keyword>
<dbReference type="InterPro" id="IPR016039">
    <property type="entry name" value="Thiolase-like"/>
</dbReference>
<reference evidence="7 8" key="1">
    <citation type="submission" date="2019-07" db="EMBL/GenBank/DDBJ databases">
        <authorList>
            <person name="Hibberd C M."/>
            <person name="Gehrig L. J."/>
            <person name="Chang H.-W."/>
            <person name="Venkatesh S."/>
        </authorList>
    </citation>
    <scope>NUCLEOTIDE SEQUENCE [LARGE SCALE GENOMIC DNA]</scope>
    <source>
        <strain evidence="7">Streptococcus_salivarius_SS_Bg39</strain>
    </source>
</reference>
<dbReference type="InterPro" id="IPR009081">
    <property type="entry name" value="PP-bd_ACP"/>
</dbReference>
<dbReference type="Gene3D" id="3.30.559.30">
    <property type="entry name" value="Nonribosomal peptide synthetase, condensation domain"/>
    <property type="match status" value="1"/>
</dbReference>
<dbReference type="Pfam" id="PF00109">
    <property type="entry name" value="ketoacyl-synt"/>
    <property type="match status" value="2"/>
</dbReference>
<dbReference type="Gene3D" id="3.30.559.10">
    <property type="entry name" value="Chloramphenicol acetyltransferase-like domain"/>
    <property type="match status" value="1"/>
</dbReference>
<dbReference type="Pfam" id="PF16197">
    <property type="entry name" value="KAsynt_C_assoc"/>
    <property type="match status" value="1"/>
</dbReference>
<feature type="domain" description="Carrier" evidence="5">
    <location>
        <begin position="469"/>
        <end position="544"/>
    </location>
</feature>
<organism evidence="7 8">
    <name type="scientific">Streptococcus vestibularis</name>
    <dbReference type="NCBI Taxonomy" id="1343"/>
    <lineage>
        <taxon>Bacteria</taxon>
        <taxon>Bacillati</taxon>
        <taxon>Bacillota</taxon>
        <taxon>Bacilli</taxon>
        <taxon>Lactobacillales</taxon>
        <taxon>Streptococcaceae</taxon>
        <taxon>Streptococcus</taxon>
    </lineage>
</organism>
<feature type="domain" description="Ketosynthase family 3 (KS3)" evidence="6">
    <location>
        <begin position="19"/>
        <end position="440"/>
    </location>
</feature>
<dbReference type="InterPro" id="IPR032821">
    <property type="entry name" value="PKS_assoc"/>
</dbReference>
<dbReference type="PROSITE" id="PS50075">
    <property type="entry name" value="CARRIER"/>
    <property type="match status" value="2"/>
</dbReference>
<dbReference type="SUPFAM" id="SSF53901">
    <property type="entry name" value="Thiolase-like"/>
    <property type="match status" value="2"/>
</dbReference>
<comment type="cofactor">
    <cofactor evidence="1">
        <name>pantetheine 4'-phosphate</name>
        <dbReference type="ChEBI" id="CHEBI:47942"/>
    </cofactor>
</comment>
<dbReference type="PROSITE" id="PS00606">
    <property type="entry name" value="KS3_1"/>
    <property type="match status" value="1"/>
</dbReference>
<dbReference type="SUPFAM" id="SSF52777">
    <property type="entry name" value="CoA-dependent acyltransferases"/>
    <property type="match status" value="2"/>
</dbReference>
<name>A0A564TD47_STRVE</name>
<dbReference type="Pfam" id="PF02801">
    <property type="entry name" value="Ketoacyl-synt_C"/>
    <property type="match status" value="2"/>
</dbReference>
<dbReference type="PANTHER" id="PTHR43775:SF37">
    <property type="entry name" value="SI:DKEY-61P9.11"/>
    <property type="match status" value="1"/>
</dbReference>
<dbReference type="EMBL" id="CABHNJ010000029">
    <property type="protein sequence ID" value="VUX05323.1"/>
    <property type="molecule type" value="Genomic_DNA"/>
</dbReference>
<dbReference type="SMART" id="SM00825">
    <property type="entry name" value="PKS_KS"/>
    <property type="match status" value="2"/>
</dbReference>
<dbReference type="GO" id="GO:0071770">
    <property type="term" value="P:DIM/DIP cell wall layer assembly"/>
    <property type="evidence" value="ECO:0007669"/>
    <property type="project" value="TreeGrafter"/>
</dbReference>
<dbReference type="InterPro" id="IPR036736">
    <property type="entry name" value="ACP-like_sf"/>
</dbReference>
<dbReference type="GO" id="GO:0004315">
    <property type="term" value="F:3-oxoacyl-[acyl-carrier-protein] synthase activity"/>
    <property type="evidence" value="ECO:0007669"/>
    <property type="project" value="InterPro"/>
</dbReference>
<evidence type="ECO:0000256" key="2">
    <source>
        <dbReference type="ARBA" id="ARBA00022450"/>
    </source>
</evidence>
<dbReference type="InterPro" id="IPR020841">
    <property type="entry name" value="PKS_Beta-ketoAc_synthase_dom"/>
</dbReference>
<dbReference type="InterPro" id="IPR014031">
    <property type="entry name" value="Ketoacyl_synth_C"/>
</dbReference>
<sequence length="1513" mass="170176">MGILDDIVLDSYQDTSEKNNKYAIIGISGLFPESESVDDFFNKLLRGKDFIRDFPEQRKNEVKKFGNKISKEDKSYKHAAYLNDISSFDNELFQLSDAESRLIDPKQRLLLMTAYRAFEDAGVLEELSNTHTGVFIGNSNMLNYKYFDIVKTIRPDLVDISSTGNMDSMLSSRISYYFNLKGPSVVIDTACSSSLFAVNQAINSISCGECNLALVGSAHILMYPENVDVSLGIESKDERTRTFDDAADGTGVGEAVGAVVIKRLDDAIEDKNYIYCVIDGVLSNQDGDSISITAPDRRAQSDLQLSLWEKSSFNPEKTVYVEAHGTATHLGDDIEIKALTDSFRNYTDKKQFCGIGSVKTNIGHTIDASGISSLIKCIKIIENKIIPPTINFSYPNRNIDYEDSPFYIVDKAREIVEDDYKILINSFGLSGTNTHIILSPFPNRERKTIKPRQFHVKNFWVDSNEETFLSEDSTENILISLLEQKLGFLDINSNTQIADLELDSIFITRVYSEINKLFPNSIEIADLYSLETIGELAKKIEEKSIIPDFKNGTSKLENSSTINDPSEDEYAIIGIDLNIGNNQNKEEFYNSLLAGEKFTSSLSPKRIKIANEFGNIYNFTDLSFRKGNYLQNIDLFDYNFFNIPRSEAMLMDPNSRLMLTSAYKAILDAGYTKETVDNRKWGTFISFGQDYLFNYGSLIASLDNKKIGISNIGNMSAMISGRISYLLNLKGPAITIDSSCSSSLSAVSLAVDSIKDKKCEAAIVGGVKLNFCPIDSEENDIGILDNPENSSAFDDKANGTYTGEGVATIIIKSKSKAMEDNDRIYATICGMAVNHDGKTSGLTVPNPNAQTNVIMDAWKNIEVEDSDELYIETHGTATKLGDPIEISGINHAFNFMRDNSIGIGSVKNNIGHLFELSGLISIIKAAMSLYNEKIPKNIGFMYPNQNINFSNSKAYINDLNKDIVGKETYIGVSSFGFSGTNAHMVLKKGPLNKKQFSTFKVEKLDLAEEACWISDYLNHTTESSSDKTIKDQLNEVFTDIFGNQKDLSGNIYELGGDSLTAAEIAGRLNKIFNLKLTVADILRNNSIDSLSNFLSNNNFSENTKEIVKSKVKNRYLATPQQIRMYKMSKSHLETGLNVNICLHLKGVIDIEKLNVAFNKIIEQNEAFRTKFIEEAGQIFQVINPFMQENIEVEHAPIEEWEKIKENFIKVFDLKNGPLFRIKLLQSSSNNSILLFDAHHIIFDFQSMKVFLSQLITLYNKQEVPESTIDYTDYSEWYNQQIKINHQLKLQEWVNELKDAPINLEVLPATIKSNTVSSIGLAIDSTLLEKLEKYSAKENVSLFSVLLAAYFKTTSAIEKNDKQVVGIPVSGRDFGNVNNVIGLFRNSLPIYVDLSKVRNDSELVLKTQSRILSAMEKQEIQTYEIEEAMGENNLFNNYFIYQDSISSDNFKMDGLEIQTELIRKQGMFNIKWEFVKIDGCLQAVIEYRNELFNESEIMYLKKYFLEILKGIIKE</sequence>
<dbReference type="InterPro" id="IPR006162">
    <property type="entry name" value="Ppantetheine_attach_site"/>
</dbReference>
<dbReference type="RefSeq" id="WP_154864663.1">
    <property type="nucleotide sequence ID" value="NZ_CABHNJ010000029.1"/>
</dbReference>
<evidence type="ECO:0000256" key="3">
    <source>
        <dbReference type="ARBA" id="ARBA00022553"/>
    </source>
</evidence>
<dbReference type="InterPro" id="IPR001242">
    <property type="entry name" value="Condensation_dom"/>
</dbReference>
<dbReference type="InterPro" id="IPR014030">
    <property type="entry name" value="Ketoacyl_synth_N"/>
</dbReference>
<dbReference type="InterPro" id="IPR023213">
    <property type="entry name" value="CAT-like_dom_sf"/>
</dbReference>
<gene>
    <name evidence="7" type="primary">pksL</name>
    <name evidence="7" type="ORF">SSSS39_01679</name>
</gene>
<accession>A0A564TD47</accession>
<dbReference type="GO" id="GO:0004312">
    <property type="term" value="F:fatty acid synthase activity"/>
    <property type="evidence" value="ECO:0007669"/>
    <property type="project" value="TreeGrafter"/>
</dbReference>
<dbReference type="Gene3D" id="1.10.1200.10">
    <property type="entry name" value="ACP-like"/>
    <property type="match status" value="2"/>
</dbReference>
<dbReference type="PANTHER" id="PTHR43775">
    <property type="entry name" value="FATTY ACID SYNTHASE"/>
    <property type="match status" value="1"/>
</dbReference>
<dbReference type="GO" id="GO:0006633">
    <property type="term" value="P:fatty acid biosynthetic process"/>
    <property type="evidence" value="ECO:0007669"/>
    <property type="project" value="InterPro"/>
</dbReference>
<dbReference type="Gene3D" id="3.40.47.10">
    <property type="match status" value="2"/>
</dbReference>
<feature type="domain" description="Carrier" evidence="5">
    <location>
        <begin position="1020"/>
        <end position="1098"/>
    </location>
</feature>
<dbReference type="Pfam" id="PF00668">
    <property type="entry name" value="Condensation"/>
    <property type="match status" value="1"/>
</dbReference>
<keyword evidence="4" id="KW-0808">Transferase</keyword>
<dbReference type="Pfam" id="PF00550">
    <property type="entry name" value="PP-binding"/>
    <property type="match status" value="2"/>
</dbReference>
<evidence type="ECO:0000259" key="6">
    <source>
        <dbReference type="PROSITE" id="PS52004"/>
    </source>
</evidence>